<dbReference type="InterPro" id="IPR012334">
    <property type="entry name" value="Pectin_lyas_fold"/>
</dbReference>
<dbReference type="Pfam" id="PF13229">
    <property type="entry name" value="Beta_helix"/>
    <property type="match status" value="1"/>
</dbReference>
<evidence type="ECO:0000313" key="3">
    <source>
        <dbReference type="Proteomes" id="UP000199137"/>
    </source>
</evidence>
<proteinExistence type="predicted"/>
<dbReference type="InterPro" id="IPR011050">
    <property type="entry name" value="Pectin_lyase_fold/virulence"/>
</dbReference>
<name>A0A1I5TPD4_9PSEU</name>
<accession>A0A1I5TPD4</accession>
<evidence type="ECO:0000313" key="2">
    <source>
        <dbReference type="EMBL" id="SFP84467.1"/>
    </source>
</evidence>
<sequence>MLPNSFVRRAAAALALSLVFAWWGVPALAKTGRTFYVDCAAGNDAAAGTSAAASWRTLAKLNATPFHAGDVISLRRGTTCGGAFTPSGAGTANSPIVLRAFGKGSRPKIAGTGQRAAVLLRNVEGWELRDLEVTNPGGSASTPRSGILVQLGDFGIGSHFVVDNVYVHDVHGCDCTSTTDPSGGIVFHAVGKQVPTGFHDVRITGSTVSGVDGMGIGTSSWWDRRQPSSEPGQPFVPITGFVARENRLADLGGDGIVVQNGVQALVERNVVDGYSLRATANHAGVWGWNTDRSVFQFNEVAHGDGAKPGVAYDVDSGNTDMVYQYNFSHDNGRAGVGGHLLLCGDLDRPSSGAIIRYNISQNDKTGITIACEGQPNTKIYNNVIHTDSAVPLVANYSSLGASLVNNVFSSQVLGSTITDRLGTYGHDLYYNVKATTPADTAAVVGDPLFLDPGRTGPAGFVLRCGSPAIGKGASVPDNGGRDLYGNVVPEGNATNIGAYAGAGVRP</sequence>
<feature type="domain" description="Right handed beta helix" evidence="1">
    <location>
        <begin position="243"/>
        <end position="408"/>
    </location>
</feature>
<dbReference type="STRING" id="112413.SAMN05421854_107167"/>
<dbReference type="EMBL" id="FOWC01000007">
    <property type="protein sequence ID" value="SFP84467.1"/>
    <property type="molecule type" value="Genomic_DNA"/>
</dbReference>
<dbReference type="Proteomes" id="UP000199137">
    <property type="component" value="Unassembled WGS sequence"/>
</dbReference>
<evidence type="ECO:0000259" key="1">
    <source>
        <dbReference type="Pfam" id="PF13229"/>
    </source>
</evidence>
<organism evidence="2 3">
    <name type="scientific">Amycolatopsis rubida</name>
    <dbReference type="NCBI Taxonomy" id="112413"/>
    <lineage>
        <taxon>Bacteria</taxon>
        <taxon>Bacillati</taxon>
        <taxon>Actinomycetota</taxon>
        <taxon>Actinomycetes</taxon>
        <taxon>Pseudonocardiales</taxon>
        <taxon>Pseudonocardiaceae</taxon>
        <taxon>Amycolatopsis</taxon>
    </lineage>
</organism>
<dbReference type="SUPFAM" id="SSF51126">
    <property type="entry name" value="Pectin lyase-like"/>
    <property type="match status" value="1"/>
</dbReference>
<protein>
    <submittedName>
        <fullName evidence="2">Right handed beta helix region</fullName>
    </submittedName>
</protein>
<dbReference type="Gene3D" id="2.160.20.10">
    <property type="entry name" value="Single-stranded right-handed beta-helix, Pectin lyase-like"/>
    <property type="match status" value="1"/>
</dbReference>
<reference evidence="2 3" key="1">
    <citation type="submission" date="2016-10" db="EMBL/GenBank/DDBJ databases">
        <authorList>
            <person name="de Groot N.N."/>
        </authorList>
    </citation>
    <scope>NUCLEOTIDE SEQUENCE [LARGE SCALE GENOMIC DNA]</scope>
    <source>
        <strain evidence="2 3">DSM 44637</strain>
    </source>
</reference>
<gene>
    <name evidence="2" type="ORF">SAMN05421854_107167</name>
</gene>
<dbReference type="InterPro" id="IPR039448">
    <property type="entry name" value="Beta_helix"/>
</dbReference>
<dbReference type="AlphaFoldDB" id="A0A1I5TPD4"/>